<name>A0A8D7ZXP0_CULPI</name>
<protein>
    <submittedName>
        <fullName evidence="1">(northern house mosquito) hypothetical protein</fullName>
    </submittedName>
</protein>
<accession>A0A8D7ZXP0</accession>
<organism evidence="1">
    <name type="scientific">Culex pipiens</name>
    <name type="common">House mosquito</name>
    <dbReference type="NCBI Taxonomy" id="7175"/>
    <lineage>
        <taxon>Eukaryota</taxon>
        <taxon>Metazoa</taxon>
        <taxon>Ecdysozoa</taxon>
        <taxon>Arthropoda</taxon>
        <taxon>Hexapoda</taxon>
        <taxon>Insecta</taxon>
        <taxon>Pterygota</taxon>
        <taxon>Neoptera</taxon>
        <taxon>Endopterygota</taxon>
        <taxon>Diptera</taxon>
        <taxon>Nematocera</taxon>
        <taxon>Culicoidea</taxon>
        <taxon>Culicidae</taxon>
        <taxon>Culicinae</taxon>
        <taxon>Culicini</taxon>
        <taxon>Culex</taxon>
        <taxon>Culex</taxon>
    </lineage>
</organism>
<dbReference type="EMBL" id="HBUE01007010">
    <property type="protein sequence ID" value="CAG6446491.1"/>
    <property type="molecule type" value="Transcribed_RNA"/>
</dbReference>
<sequence length="101" mass="11025">MGRICLVAADEPAAGGSSPLRCLYDDPDRCPVDRGQHRVQHDAAEAAPHHLHRGRTHQLPTELVLLACAGRRYPVLVGWTGNIHHRLGVAPPLFNDSRGLL</sequence>
<dbReference type="AlphaFoldDB" id="A0A8D7ZXP0"/>
<proteinExistence type="predicted"/>
<evidence type="ECO:0000313" key="1">
    <source>
        <dbReference type="EMBL" id="CAG6446491.1"/>
    </source>
</evidence>
<reference evidence="1" key="1">
    <citation type="submission" date="2021-05" db="EMBL/GenBank/DDBJ databases">
        <authorList>
            <person name="Alioto T."/>
            <person name="Alioto T."/>
            <person name="Gomez Garrido J."/>
        </authorList>
    </citation>
    <scope>NUCLEOTIDE SEQUENCE</scope>
</reference>
<dbReference type="EMBL" id="HBUE01007022">
    <property type="protein sequence ID" value="CAG6446505.1"/>
    <property type="molecule type" value="Transcribed_RNA"/>
</dbReference>